<reference evidence="2" key="1">
    <citation type="journal article" date="2024" name="IScience">
        <title>Strigolactones Initiate the Formation of Haustorium-like Structures in Castilleja.</title>
        <authorList>
            <person name="Buerger M."/>
            <person name="Peterson D."/>
            <person name="Chory J."/>
        </authorList>
    </citation>
    <scope>NUCLEOTIDE SEQUENCE [LARGE SCALE GENOMIC DNA]</scope>
</reference>
<proteinExistence type="predicted"/>
<accession>A0ABD3DDV4</accession>
<sequence length="58" mass="6244">MMMVAQLIPDGDGNSRRRLEVLGEAHGGCVALVAVGHGSRRFGLHWRRAGNGFGSKRV</sequence>
<name>A0ABD3DDV4_9LAMI</name>
<dbReference type="EMBL" id="JAVIJP010000018">
    <property type="protein sequence ID" value="KAL3639279.1"/>
    <property type="molecule type" value="Genomic_DNA"/>
</dbReference>
<evidence type="ECO:0000313" key="2">
    <source>
        <dbReference type="Proteomes" id="UP001632038"/>
    </source>
</evidence>
<comment type="caution">
    <text evidence="1">The sequence shown here is derived from an EMBL/GenBank/DDBJ whole genome shotgun (WGS) entry which is preliminary data.</text>
</comment>
<organism evidence="1 2">
    <name type="scientific">Castilleja foliolosa</name>
    <dbReference type="NCBI Taxonomy" id="1961234"/>
    <lineage>
        <taxon>Eukaryota</taxon>
        <taxon>Viridiplantae</taxon>
        <taxon>Streptophyta</taxon>
        <taxon>Embryophyta</taxon>
        <taxon>Tracheophyta</taxon>
        <taxon>Spermatophyta</taxon>
        <taxon>Magnoliopsida</taxon>
        <taxon>eudicotyledons</taxon>
        <taxon>Gunneridae</taxon>
        <taxon>Pentapetalae</taxon>
        <taxon>asterids</taxon>
        <taxon>lamiids</taxon>
        <taxon>Lamiales</taxon>
        <taxon>Orobanchaceae</taxon>
        <taxon>Pedicularideae</taxon>
        <taxon>Castillejinae</taxon>
        <taxon>Castilleja</taxon>
    </lineage>
</organism>
<keyword evidence="2" id="KW-1185">Reference proteome</keyword>
<evidence type="ECO:0000313" key="1">
    <source>
        <dbReference type="EMBL" id="KAL3639279.1"/>
    </source>
</evidence>
<dbReference type="AlphaFoldDB" id="A0ABD3DDV4"/>
<dbReference type="Proteomes" id="UP001632038">
    <property type="component" value="Unassembled WGS sequence"/>
</dbReference>
<protein>
    <submittedName>
        <fullName evidence="1">Uncharacterized protein</fullName>
    </submittedName>
</protein>
<gene>
    <name evidence="1" type="ORF">CASFOL_017186</name>
</gene>